<dbReference type="PRINTS" id="PR00080">
    <property type="entry name" value="SDRFAMILY"/>
</dbReference>
<dbReference type="Pfam" id="PF00106">
    <property type="entry name" value="adh_short"/>
    <property type="match status" value="1"/>
</dbReference>
<dbReference type="GO" id="GO:0006654">
    <property type="term" value="P:phosphatidic acid biosynthetic process"/>
    <property type="evidence" value="ECO:0007669"/>
    <property type="project" value="TreeGrafter"/>
</dbReference>
<dbReference type="AlphaFoldDB" id="A0A9P3C1F7"/>
<dbReference type="GeneID" id="66929968"/>
<reference evidence="5 6" key="1">
    <citation type="submission" date="2021-02" db="EMBL/GenBank/DDBJ databases">
        <title>Pan-genome distribution and transcriptional activeness of fungal secondary metabolism genes in Aspergillus section Fumigati.</title>
        <authorList>
            <person name="Takahashi H."/>
            <person name="Umemura M."/>
            <person name="Ninomiya A."/>
            <person name="Kusuya Y."/>
            <person name="Urayama S."/>
            <person name="Shimizu M."/>
            <person name="Watanabe A."/>
            <person name="Kamei K."/>
            <person name="Yaguchi T."/>
            <person name="Hagiwara D."/>
        </authorList>
    </citation>
    <scope>NUCLEOTIDE SEQUENCE [LARGE SCALE GENOMIC DNA]</scope>
    <source>
        <strain evidence="5 6">IFM 47045</strain>
    </source>
</reference>
<evidence type="ECO:0000256" key="3">
    <source>
        <dbReference type="ARBA" id="ARBA00023002"/>
    </source>
</evidence>
<comment type="similarity">
    <text evidence="1 4">Belongs to the short-chain dehydrogenases/reductases (SDR) family.</text>
</comment>
<name>A0A9P3C1F7_ASPVI</name>
<accession>A0A9P3C1F7</accession>
<sequence length="355" mass="38601">MICEHPEDGGEEPCVDFRFAAAHPSSSCIYIAYSDVLLYDRWAKSENTFSDFHGANYNINYTMAQKTVFITGCSEGGIGDALAKTFHKKGMRVFASARNLAKVQHLKDIGLDIIRLDVADEESIRQAVEAVKTATGGTLDFLVNNSGLGYSIPLLDSDVSVAKKMFDVNVFGVVTVTQAFAPLLIASKGTIINIGSVLGKMPLPWQGYYNASKAAVALITDQMRIELSPWGVRAILVNTGAIRTKFFDNLPNTPVLPEGSLYYPAKDVIEPALAGAGLEKQAMDVNSYAEAVVKSVTRSSPKKHLWIGGGALLTWLASTFGWSTIWDVLLPPAINLPAITNKIRAAEKLEQDRRK</sequence>
<keyword evidence="3" id="KW-0560">Oxidoreductase</keyword>
<keyword evidence="6" id="KW-1185">Reference proteome</keyword>
<dbReference type="InterPro" id="IPR020904">
    <property type="entry name" value="Sc_DH/Rdtase_CS"/>
</dbReference>
<dbReference type="CDD" id="cd05374">
    <property type="entry name" value="17beta-HSD-like_SDR_c"/>
    <property type="match status" value="1"/>
</dbReference>
<protein>
    <submittedName>
        <fullName evidence="5">Uncharacterized protein</fullName>
    </submittedName>
</protein>
<dbReference type="GO" id="GO:0005783">
    <property type="term" value="C:endoplasmic reticulum"/>
    <property type="evidence" value="ECO:0007669"/>
    <property type="project" value="TreeGrafter"/>
</dbReference>
<dbReference type="Gene3D" id="3.40.50.720">
    <property type="entry name" value="NAD(P)-binding Rossmann-like Domain"/>
    <property type="match status" value="1"/>
</dbReference>
<gene>
    <name evidence="5" type="ORF">Aspvir_001986</name>
</gene>
<dbReference type="FunFam" id="3.40.50.720:FF:000261">
    <property type="entry name" value="NADPH-dependent 1-acyldihydroxyacetone phosphate reductase"/>
    <property type="match status" value="1"/>
</dbReference>
<keyword evidence="2" id="KW-0521">NADP</keyword>
<evidence type="ECO:0000256" key="4">
    <source>
        <dbReference type="RuleBase" id="RU000363"/>
    </source>
</evidence>
<evidence type="ECO:0000313" key="6">
    <source>
        <dbReference type="Proteomes" id="UP000710440"/>
    </source>
</evidence>
<dbReference type="PROSITE" id="PS00061">
    <property type="entry name" value="ADH_SHORT"/>
    <property type="match status" value="1"/>
</dbReference>
<dbReference type="Proteomes" id="UP000710440">
    <property type="component" value="Unassembled WGS sequence"/>
</dbReference>
<dbReference type="PANTHER" id="PTHR44169">
    <property type="entry name" value="NADPH-DEPENDENT 1-ACYLDIHYDROXYACETONE PHOSPHATE REDUCTASE"/>
    <property type="match status" value="1"/>
</dbReference>
<comment type="caution">
    <text evidence="5">The sequence shown here is derived from an EMBL/GenBank/DDBJ whole genome shotgun (WGS) entry which is preliminary data.</text>
</comment>
<proteinExistence type="inferred from homology"/>
<dbReference type="GO" id="GO:0019433">
    <property type="term" value="P:triglyceride catabolic process"/>
    <property type="evidence" value="ECO:0007669"/>
    <property type="project" value="TreeGrafter"/>
</dbReference>
<dbReference type="PRINTS" id="PR00081">
    <property type="entry name" value="GDHRDH"/>
</dbReference>
<dbReference type="EMBL" id="BOPL01000010">
    <property type="protein sequence ID" value="GIK06338.1"/>
    <property type="molecule type" value="Genomic_DNA"/>
</dbReference>
<evidence type="ECO:0000256" key="2">
    <source>
        <dbReference type="ARBA" id="ARBA00022857"/>
    </source>
</evidence>
<dbReference type="GO" id="GO:0044550">
    <property type="term" value="P:secondary metabolite biosynthetic process"/>
    <property type="evidence" value="ECO:0007669"/>
    <property type="project" value="UniProtKB-ARBA"/>
</dbReference>
<dbReference type="SUPFAM" id="SSF51735">
    <property type="entry name" value="NAD(P)-binding Rossmann-fold domains"/>
    <property type="match status" value="1"/>
</dbReference>
<dbReference type="RefSeq" id="XP_043129524.1">
    <property type="nucleotide sequence ID" value="XM_043273589.1"/>
</dbReference>
<dbReference type="GO" id="GO:0005811">
    <property type="term" value="C:lipid droplet"/>
    <property type="evidence" value="ECO:0007669"/>
    <property type="project" value="TreeGrafter"/>
</dbReference>
<dbReference type="InterPro" id="IPR036291">
    <property type="entry name" value="NAD(P)-bd_dom_sf"/>
</dbReference>
<evidence type="ECO:0000313" key="5">
    <source>
        <dbReference type="EMBL" id="GIK06338.1"/>
    </source>
</evidence>
<organism evidence="5 6">
    <name type="scientific">Aspergillus viridinutans</name>
    <dbReference type="NCBI Taxonomy" id="75553"/>
    <lineage>
        <taxon>Eukaryota</taxon>
        <taxon>Fungi</taxon>
        <taxon>Dikarya</taxon>
        <taxon>Ascomycota</taxon>
        <taxon>Pezizomycotina</taxon>
        <taxon>Eurotiomycetes</taxon>
        <taxon>Eurotiomycetidae</taxon>
        <taxon>Eurotiales</taxon>
        <taxon>Aspergillaceae</taxon>
        <taxon>Aspergillus</taxon>
        <taxon>Aspergillus subgen. Fumigati</taxon>
    </lineage>
</organism>
<dbReference type="PANTHER" id="PTHR44169:SF3">
    <property type="entry name" value="SHORT-CHAIN DEHYDROGENASE SRDE"/>
    <property type="match status" value="1"/>
</dbReference>
<dbReference type="GO" id="GO:0004806">
    <property type="term" value="F:triacylglycerol lipase activity"/>
    <property type="evidence" value="ECO:0007669"/>
    <property type="project" value="TreeGrafter"/>
</dbReference>
<dbReference type="InterPro" id="IPR002347">
    <property type="entry name" value="SDR_fam"/>
</dbReference>
<dbReference type="GO" id="GO:0000140">
    <property type="term" value="F:acylglycerone-phosphate reductase (NADP+) activity"/>
    <property type="evidence" value="ECO:0007669"/>
    <property type="project" value="TreeGrafter"/>
</dbReference>
<dbReference type="OrthoDB" id="2102561at2759"/>
<evidence type="ECO:0000256" key="1">
    <source>
        <dbReference type="ARBA" id="ARBA00006484"/>
    </source>
</evidence>